<evidence type="ECO:0000313" key="5">
    <source>
        <dbReference type="Proteomes" id="UP000663829"/>
    </source>
</evidence>
<organism evidence="2 5">
    <name type="scientific">Didymodactylos carnosus</name>
    <dbReference type="NCBI Taxonomy" id="1234261"/>
    <lineage>
        <taxon>Eukaryota</taxon>
        <taxon>Metazoa</taxon>
        <taxon>Spiralia</taxon>
        <taxon>Gnathifera</taxon>
        <taxon>Rotifera</taxon>
        <taxon>Eurotatoria</taxon>
        <taxon>Bdelloidea</taxon>
        <taxon>Philodinida</taxon>
        <taxon>Philodinidae</taxon>
        <taxon>Didymodactylos</taxon>
    </lineage>
</organism>
<evidence type="ECO:0000313" key="3">
    <source>
        <dbReference type="EMBL" id="CAF4271904.1"/>
    </source>
</evidence>
<evidence type="ECO:0000313" key="1">
    <source>
        <dbReference type="EMBL" id="CAF1481415.1"/>
    </source>
</evidence>
<dbReference type="SUPFAM" id="SSF48452">
    <property type="entry name" value="TPR-like"/>
    <property type="match status" value="1"/>
</dbReference>
<reference evidence="2" key="1">
    <citation type="submission" date="2021-02" db="EMBL/GenBank/DDBJ databases">
        <authorList>
            <person name="Nowell W R."/>
        </authorList>
    </citation>
    <scope>NUCLEOTIDE SEQUENCE</scope>
</reference>
<dbReference type="PROSITE" id="PS51996">
    <property type="entry name" value="TR_MART"/>
    <property type="match status" value="1"/>
</dbReference>
<dbReference type="Proteomes" id="UP000682733">
    <property type="component" value="Unassembled WGS sequence"/>
</dbReference>
<dbReference type="EMBL" id="CAJOBC010097700">
    <property type="protein sequence ID" value="CAF4449308.1"/>
    <property type="molecule type" value="Genomic_DNA"/>
</dbReference>
<dbReference type="GO" id="GO:0006396">
    <property type="term" value="P:RNA processing"/>
    <property type="evidence" value="ECO:0007669"/>
    <property type="project" value="InterPro"/>
</dbReference>
<accession>A0A815ZBT4</accession>
<dbReference type="InterPro" id="IPR011990">
    <property type="entry name" value="TPR-like_helical_dom_sf"/>
</dbReference>
<keyword evidence="5" id="KW-1185">Reference proteome</keyword>
<dbReference type="Proteomes" id="UP000681722">
    <property type="component" value="Unassembled WGS sequence"/>
</dbReference>
<dbReference type="InterPro" id="IPR003107">
    <property type="entry name" value="HAT"/>
</dbReference>
<comment type="caution">
    <text evidence="2">The sequence shown here is derived from an EMBL/GenBank/DDBJ whole genome shotgun (WGS) entry which is preliminary data.</text>
</comment>
<dbReference type="SMART" id="SM00386">
    <property type="entry name" value="HAT"/>
    <property type="match status" value="2"/>
</dbReference>
<dbReference type="AlphaFoldDB" id="A0A815ZBT4"/>
<name>A0A815ZBT4_9BILA</name>
<protein>
    <submittedName>
        <fullName evidence="2">Uncharacterized protein</fullName>
    </submittedName>
</protein>
<proteinExistence type="predicted"/>
<dbReference type="Gene3D" id="3.90.176.10">
    <property type="entry name" value="Toxin ADP-ribosyltransferase, Chain A, domain 1"/>
    <property type="match status" value="1"/>
</dbReference>
<dbReference type="EMBL" id="CAJOBA010054120">
    <property type="protein sequence ID" value="CAF4271904.1"/>
    <property type="molecule type" value="Genomic_DNA"/>
</dbReference>
<dbReference type="EMBL" id="CAJNOK010032192">
    <property type="protein sequence ID" value="CAF1481415.1"/>
    <property type="molecule type" value="Genomic_DNA"/>
</dbReference>
<gene>
    <name evidence="2" type="ORF">GPM918_LOCUS41128</name>
    <name evidence="1" type="ORF">OVA965_LOCUS36085</name>
    <name evidence="4" type="ORF">SRO942_LOCUS42145</name>
    <name evidence="3" type="ORF">TMI583_LOCUS37081</name>
</gene>
<dbReference type="Proteomes" id="UP000677228">
    <property type="component" value="Unassembled WGS sequence"/>
</dbReference>
<dbReference type="Proteomes" id="UP000663829">
    <property type="component" value="Unassembled WGS sequence"/>
</dbReference>
<evidence type="ECO:0000313" key="4">
    <source>
        <dbReference type="EMBL" id="CAF4449308.1"/>
    </source>
</evidence>
<dbReference type="Gene3D" id="1.25.40.10">
    <property type="entry name" value="Tetratricopeptide repeat domain"/>
    <property type="match status" value="1"/>
</dbReference>
<sequence>MINNLIVTNIISLNDIDEQQSVRTLSTEHPRFMWMRQIEILFFHMSISDMEMAKKNMIDECCKFYYNDEIELKRIQTFWNDYHPSKAIWWYTSDSFLYRLLNRAFRTENILLLNAFRFFMIDLRNQLSELYQTQYTNNTQIFYVYRGQGMSVKELQKIRDNIGGFLSINTFFSTTVSSSLAADFAGDSFSQLIYERSVVFQMEIDPRICPSRSPFANISKHSSMPSEDEILFSMGTIFRIDLVEELEIGGLWIVTLTMTNEYDKNFDRLCDLYQQNLNEKPEYIIIGDLYISAGQYEKAELHYLKRLYVPDVDIGLINRQLGYIYYLEDENDLAKAYYKSAITRFQEVNNYEELISTYCDLAMMHTDCGKYKLALKILYKAKTICNFSSNFI</sequence>
<dbReference type="SUPFAM" id="SSF56399">
    <property type="entry name" value="ADP-ribosylation"/>
    <property type="match status" value="1"/>
</dbReference>
<dbReference type="EMBL" id="CAJNOQ010031727">
    <property type="protein sequence ID" value="CAF1581504.1"/>
    <property type="molecule type" value="Genomic_DNA"/>
</dbReference>
<evidence type="ECO:0000313" key="2">
    <source>
        <dbReference type="EMBL" id="CAF1581504.1"/>
    </source>
</evidence>